<sequence>MRVLTATPPSSYGSRRDERRAPPCCAGIIVNDDGPSVGAEQLRQHAANLDALRSLLREVCWAIWEIGDDQTAFGSACADALSGLGSRQAYQHSETAFVEESLLSMVEEIRRVADGEVPLKSIIRRASGPDVMTRDGTPVIEEPADVLHGLMDTVIAQVQRLEWVEPLLAGAAPVAEFAAPADESYIVLRTAGLHCALTGVDGLASLLDELTGKPEQVAACARSWTAVSADLQQLSQFLRESLDDDFPRRDQLAVRSYRAMMTNNVHALAALGEIATALSIITACAGHMILLTRDIIRGIIGDLVAQVVLWIIDTPGEHPPSLPAQLGVVVVTVRRLQCYIAALTASMTELSRSIDD</sequence>
<gene>
    <name evidence="2" type="ORF">OWR29_39110</name>
</gene>
<comment type="caution">
    <text evidence="2">The sequence shown here is derived from an EMBL/GenBank/DDBJ whole genome shotgun (WGS) entry which is preliminary data.</text>
</comment>
<dbReference type="Proteomes" id="UP001151002">
    <property type="component" value="Unassembled WGS sequence"/>
</dbReference>
<dbReference type="RefSeq" id="WP_267568599.1">
    <property type="nucleotide sequence ID" value="NZ_JAPNTZ010000018.1"/>
</dbReference>
<reference evidence="2" key="1">
    <citation type="submission" date="2022-11" db="EMBL/GenBank/DDBJ databases">
        <authorList>
            <person name="Somphong A."/>
            <person name="Phongsopitanun W."/>
        </authorList>
    </citation>
    <scope>NUCLEOTIDE SEQUENCE</scope>
    <source>
        <strain evidence="2">Pm04-4</strain>
    </source>
</reference>
<keyword evidence="3" id="KW-1185">Reference proteome</keyword>
<evidence type="ECO:0000256" key="1">
    <source>
        <dbReference type="SAM" id="MobiDB-lite"/>
    </source>
</evidence>
<name>A0ABT4BC02_9ACTN</name>
<evidence type="ECO:0000313" key="3">
    <source>
        <dbReference type="Proteomes" id="UP001151002"/>
    </source>
</evidence>
<evidence type="ECO:0000313" key="2">
    <source>
        <dbReference type="EMBL" id="MCY1144041.1"/>
    </source>
</evidence>
<feature type="region of interest" description="Disordered" evidence="1">
    <location>
        <begin position="1"/>
        <end position="20"/>
    </location>
</feature>
<dbReference type="EMBL" id="JAPNTZ010000018">
    <property type="protein sequence ID" value="MCY1144041.1"/>
    <property type="molecule type" value="Genomic_DNA"/>
</dbReference>
<accession>A0ABT4BC02</accession>
<organism evidence="2 3">
    <name type="scientific">Paractinoplanes pyxinae</name>
    <dbReference type="NCBI Taxonomy" id="2997416"/>
    <lineage>
        <taxon>Bacteria</taxon>
        <taxon>Bacillati</taxon>
        <taxon>Actinomycetota</taxon>
        <taxon>Actinomycetes</taxon>
        <taxon>Micromonosporales</taxon>
        <taxon>Micromonosporaceae</taxon>
        <taxon>Paractinoplanes</taxon>
    </lineage>
</organism>
<proteinExistence type="predicted"/>
<protein>
    <submittedName>
        <fullName evidence="2">Uncharacterized protein</fullName>
    </submittedName>
</protein>